<reference evidence="13" key="1">
    <citation type="submission" date="2016-05" db="EMBL/GenBank/DDBJ databases">
        <authorList>
            <person name="Liu B."/>
            <person name="Wang J."/>
            <person name="Zhu Y."/>
            <person name="Liu G."/>
            <person name="Chen Q."/>
            <person name="Chen Z."/>
            <person name="Lan J."/>
            <person name="Che J."/>
            <person name="Ge C."/>
            <person name="Shi H."/>
            <person name="Pan Z."/>
            <person name="Liu X."/>
        </authorList>
    </citation>
    <scope>NUCLEOTIDE SEQUENCE [LARGE SCALE GENOMIC DNA]</scope>
    <source>
        <strain evidence="13">FJAT-27215</strain>
    </source>
</reference>
<dbReference type="GO" id="GO:0030170">
    <property type="term" value="F:pyridoxal phosphate binding"/>
    <property type="evidence" value="ECO:0007669"/>
    <property type="project" value="InterPro"/>
</dbReference>
<dbReference type="InterPro" id="IPR051446">
    <property type="entry name" value="HTH_trans_reg/aminotransferase"/>
</dbReference>
<dbReference type="InterPro" id="IPR000524">
    <property type="entry name" value="Tscrpt_reg_HTH_GntR"/>
</dbReference>
<evidence type="ECO:0000313" key="12">
    <source>
        <dbReference type="EMBL" id="OCA80797.1"/>
    </source>
</evidence>
<comment type="similarity">
    <text evidence="3">Belongs to the class-I pyridoxal-phosphate-dependent aminotransferase family.</text>
</comment>
<keyword evidence="6" id="KW-0808">Transferase</keyword>
<dbReference type="SMART" id="SM00345">
    <property type="entry name" value="HTH_GNTR"/>
    <property type="match status" value="1"/>
</dbReference>
<evidence type="ECO:0000259" key="11">
    <source>
        <dbReference type="PROSITE" id="PS50949"/>
    </source>
</evidence>
<dbReference type="InterPro" id="IPR015424">
    <property type="entry name" value="PyrdxlP-dep_Trfase"/>
</dbReference>
<evidence type="ECO:0000256" key="7">
    <source>
        <dbReference type="ARBA" id="ARBA00022898"/>
    </source>
</evidence>
<name>A0A1B9AAD0_9BACI</name>
<keyword evidence="8" id="KW-0805">Transcription regulation</keyword>
<evidence type="ECO:0000313" key="13">
    <source>
        <dbReference type="Proteomes" id="UP000092578"/>
    </source>
</evidence>
<feature type="domain" description="HTH gntR-type" evidence="11">
    <location>
        <begin position="11"/>
        <end position="79"/>
    </location>
</feature>
<protein>
    <submittedName>
        <fullName evidence="12">GntR family transcriptional regulator</fullName>
    </submittedName>
</protein>
<sequence length="488" mass="54779">MKINLNRQSDQSLIHQIANILAERIRSGVVEEDSQLPSIRNFSKENQVSFVTVSKAYTLLEKNGYIRLEHGKGAFVRRKEQRKKIEKRTSKNVDWQLAIPDYIQRSQYMLNLGPENAIKLSSAIINPGLLPSAYLTKEINQVLQDDPQIVARYGPIQGDAEVREAIKKYLQRYGELKTTSSEIIITSGVQQGIDLVARTFIGPGDIVITEAPTYTAALDVFRNRGAHIIPIPVDGEGMQTDILASLCLTKKPKVVYTIPTFHNPTGTVLSKKRRIDLVELAQRNGFLIVEDDSWNEIYFDHNPPPPTIKSLDTSGHVIYLKGFSKALAPSCRIGAMVSNGTIHQRLLTSKSCTDLGSPLLTQKALIPFLSSTRMNTHLEKLRIALEIRRDQTIALLEKYAPEGVTWIRPKGGLNIWVSLPGSGNTDELLLKAQQSNLSFLPSSACYPNEPKYNHLRISYSYLENQQLEQGIMELCKVMELYLQEVKPS</sequence>
<dbReference type="InterPro" id="IPR004839">
    <property type="entry name" value="Aminotransferase_I/II_large"/>
</dbReference>
<dbReference type="Gene3D" id="3.90.1150.10">
    <property type="entry name" value="Aspartate Aminotransferase, domain 1"/>
    <property type="match status" value="1"/>
</dbReference>
<dbReference type="PANTHER" id="PTHR46577:SF1">
    <property type="entry name" value="HTH-TYPE TRANSCRIPTIONAL REGULATORY PROTEIN GABR"/>
    <property type="match status" value="1"/>
</dbReference>
<dbReference type="Gene3D" id="1.10.10.10">
    <property type="entry name" value="Winged helix-like DNA-binding domain superfamily/Winged helix DNA-binding domain"/>
    <property type="match status" value="1"/>
</dbReference>
<accession>A0A1B9AAD0</accession>
<dbReference type="FunFam" id="3.40.640.10:FF:000053">
    <property type="entry name" value="Aminotransferase, class I"/>
    <property type="match status" value="1"/>
</dbReference>
<dbReference type="CDD" id="cd00609">
    <property type="entry name" value="AAT_like"/>
    <property type="match status" value="1"/>
</dbReference>
<dbReference type="AlphaFoldDB" id="A0A1B9AAD0"/>
<dbReference type="GO" id="GO:0003677">
    <property type="term" value="F:DNA binding"/>
    <property type="evidence" value="ECO:0007669"/>
    <property type="project" value="UniProtKB-KW"/>
</dbReference>
<keyword evidence="13" id="KW-1185">Reference proteome</keyword>
<dbReference type="Pfam" id="PF00155">
    <property type="entry name" value="Aminotran_1_2"/>
    <property type="match status" value="1"/>
</dbReference>
<evidence type="ECO:0000256" key="6">
    <source>
        <dbReference type="ARBA" id="ARBA00022679"/>
    </source>
</evidence>
<evidence type="ECO:0000256" key="1">
    <source>
        <dbReference type="ARBA" id="ARBA00001933"/>
    </source>
</evidence>
<dbReference type="Gene3D" id="3.40.640.10">
    <property type="entry name" value="Type I PLP-dependent aspartate aminotransferase-like (Major domain)"/>
    <property type="match status" value="1"/>
</dbReference>
<evidence type="ECO:0000256" key="9">
    <source>
        <dbReference type="ARBA" id="ARBA00023125"/>
    </source>
</evidence>
<keyword evidence="5" id="KW-0032">Aminotransferase</keyword>
<evidence type="ECO:0000256" key="3">
    <source>
        <dbReference type="ARBA" id="ARBA00007441"/>
    </source>
</evidence>
<dbReference type="GO" id="GO:0003700">
    <property type="term" value="F:DNA-binding transcription factor activity"/>
    <property type="evidence" value="ECO:0007669"/>
    <property type="project" value="InterPro"/>
</dbReference>
<evidence type="ECO:0000256" key="5">
    <source>
        <dbReference type="ARBA" id="ARBA00022576"/>
    </source>
</evidence>
<organism evidence="12 13">
    <name type="scientific">Pseudobacillus wudalianchiensis</name>
    <dbReference type="NCBI Taxonomy" id="1743143"/>
    <lineage>
        <taxon>Bacteria</taxon>
        <taxon>Bacillati</taxon>
        <taxon>Bacillota</taxon>
        <taxon>Bacilli</taxon>
        <taxon>Bacillales</taxon>
        <taxon>Bacillaceae</taxon>
        <taxon>Pseudobacillus</taxon>
    </lineage>
</organism>
<dbReference type="InterPro" id="IPR036390">
    <property type="entry name" value="WH_DNA-bd_sf"/>
</dbReference>
<comment type="caution">
    <text evidence="12">The sequence shown here is derived from an EMBL/GenBank/DDBJ whole genome shotgun (WGS) entry which is preliminary data.</text>
</comment>
<evidence type="ECO:0000256" key="8">
    <source>
        <dbReference type="ARBA" id="ARBA00023015"/>
    </source>
</evidence>
<dbReference type="EMBL" id="MAYT01000032">
    <property type="protein sequence ID" value="OCA80797.1"/>
    <property type="molecule type" value="Genomic_DNA"/>
</dbReference>
<proteinExistence type="inferred from homology"/>
<evidence type="ECO:0000256" key="2">
    <source>
        <dbReference type="ARBA" id="ARBA00005384"/>
    </source>
</evidence>
<dbReference type="Proteomes" id="UP000092578">
    <property type="component" value="Unassembled WGS sequence"/>
</dbReference>
<comment type="similarity">
    <text evidence="2">In the C-terminal section; belongs to the class-I pyridoxal-phosphate-dependent aminotransferase family.</text>
</comment>
<comment type="cofactor">
    <cofactor evidence="1">
        <name>pyridoxal 5'-phosphate</name>
        <dbReference type="ChEBI" id="CHEBI:597326"/>
    </cofactor>
</comment>
<dbReference type="RefSeq" id="WP_065412249.1">
    <property type="nucleotide sequence ID" value="NZ_MAYT01000032.1"/>
</dbReference>
<evidence type="ECO:0000256" key="10">
    <source>
        <dbReference type="ARBA" id="ARBA00023163"/>
    </source>
</evidence>
<evidence type="ECO:0000256" key="4">
    <source>
        <dbReference type="ARBA" id="ARBA00011738"/>
    </source>
</evidence>
<dbReference type="PROSITE" id="PS50949">
    <property type="entry name" value="HTH_GNTR"/>
    <property type="match status" value="1"/>
</dbReference>
<gene>
    <name evidence="12" type="ORF">A8F95_16950</name>
</gene>
<keyword evidence="10" id="KW-0804">Transcription</keyword>
<comment type="subunit">
    <text evidence="4">Homodimer.</text>
</comment>
<dbReference type="InterPro" id="IPR036388">
    <property type="entry name" value="WH-like_DNA-bd_sf"/>
</dbReference>
<dbReference type="InterPro" id="IPR015422">
    <property type="entry name" value="PyrdxlP-dep_Trfase_small"/>
</dbReference>
<keyword evidence="7" id="KW-0663">Pyridoxal phosphate</keyword>
<dbReference type="PANTHER" id="PTHR46577">
    <property type="entry name" value="HTH-TYPE TRANSCRIPTIONAL REGULATORY PROTEIN GABR"/>
    <property type="match status" value="1"/>
</dbReference>
<dbReference type="CDD" id="cd07377">
    <property type="entry name" value="WHTH_GntR"/>
    <property type="match status" value="1"/>
</dbReference>
<keyword evidence="9" id="KW-0238">DNA-binding</keyword>
<dbReference type="InterPro" id="IPR015421">
    <property type="entry name" value="PyrdxlP-dep_Trfase_major"/>
</dbReference>
<dbReference type="GO" id="GO:0008483">
    <property type="term" value="F:transaminase activity"/>
    <property type="evidence" value="ECO:0007669"/>
    <property type="project" value="UniProtKB-KW"/>
</dbReference>
<dbReference type="Pfam" id="PF00392">
    <property type="entry name" value="GntR"/>
    <property type="match status" value="1"/>
</dbReference>
<dbReference type="SUPFAM" id="SSF53383">
    <property type="entry name" value="PLP-dependent transferases"/>
    <property type="match status" value="1"/>
</dbReference>
<dbReference type="SUPFAM" id="SSF46785">
    <property type="entry name" value="Winged helix' DNA-binding domain"/>
    <property type="match status" value="1"/>
</dbReference>